<dbReference type="EMBL" id="FN649736">
    <property type="protein sequence ID" value="CBN75224.1"/>
    <property type="molecule type" value="Genomic_DNA"/>
</dbReference>
<feature type="transmembrane region" description="Helical" evidence="7">
    <location>
        <begin position="297"/>
        <end position="320"/>
    </location>
</feature>
<comment type="domain">
    <text evidence="7">The DHHC domain is required for palmitoyltransferase activity.</text>
</comment>
<dbReference type="Pfam" id="PF01529">
    <property type="entry name" value="DHHC"/>
    <property type="match status" value="1"/>
</dbReference>
<dbReference type="OrthoDB" id="5977743at2759"/>
<comment type="similarity">
    <text evidence="7">Belongs to the DHHC palmitoyltransferase family.</text>
</comment>
<feature type="region of interest" description="Disordered" evidence="8">
    <location>
        <begin position="139"/>
        <end position="166"/>
    </location>
</feature>
<dbReference type="InterPro" id="IPR039859">
    <property type="entry name" value="PFA4/ZDH16/20/ERF2-like"/>
</dbReference>
<evidence type="ECO:0000256" key="5">
    <source>
        <dbReference type="ARBA" id="ARBA00023136"/>
    </source>
</evidence>
<evidence type="ECO:0000313" key="10">
    <source>
        <dbReference type="EMBL" id="CBN75224.1"/>
    </source>
</evidence>
<feature type="transmembrane region" description="Helical" evidence="7">
    <location>
        <begin position="230"/>
        <end position="253"/>
    </location>
</feature>
<keyword evidence="5 7" id="KW-0472">Membrane</keyword>
<dbReference type="PROSITE" id="PS50216">
    <property type="entry name" value="DHHC"/>
    <property type="match status" value="1"/>
</dbReference>
<dbReference type="EMBL" id="FN648949">
    <property type="protein sequence ID" value="CBN75224.1"/>
    <property type="molecule type" value="Genomic_DNA"/>
</dbReference>
<feature type="compositionally biased region" description="Acidic residues" evidence="8">
    <location>
        <begin position="369"/>
        <end position="378"/>
    </location>
</feature>
<comment type="subcellular location">
    <subcellularLocation>
        <location evidence="1">Membrane</location>
        <topology evidence="1">Multi-pass membrane protein</topology>
    </subcellularLocation>
</comment>
<evidence type="ECO:0000259" key="9">
    <source>
        <dbReference type="Pfam" id="PF01529"/>
    </source>
</evidence>
<keyword evidence="6 7" id="KW-0012">Acyltransferase</keyword>
<evidence type="ECO:0000256" key="1">
    <source>
        <dbReference type="ARBA" id="ARBA00004141"/>
    </source>
</evidence>
<dbReference type="GO" id="GO:0006612">
    <property type="term" value="P:protein targeting to membrane"/>
    <property type="evidence" value="ECO:0007669"/>
    <property type="project" value="TreeGrafter"/>
</dbReference>
<dbReference type="GO" id="GO:0016020">
    <property type="term" value="C:membrane"/>
    <property type="evidence" value="ECO:0007669"/>
    <property type="project" value="UniProtKB-SubCell"/>
</dbReference>
<dbReference type="InParanoid" id="D8LSG7"/>
<evidence type="ECO:0000313" key="11">
    <source>
        <dbReference type="Proteomes" id="UP000002630"/>
    </source>
</evidence>
<gene>
    <name evidence="10" type="ORF">Esi_0072_0094</name>
</gene>
<keyword evidence="3 7" id="KW-0812">Transmembrane</keyword>
<sequence>MAGFLVVMSINVLLLVLAIFLMFFADPESHGYGGQLYRLVCEGGPRMLSAGMRLVFGEACAGKVSECGNWVMNKPNRLMQGFYMVIVNCSFICFIFEGFPRLPNDVLPWPYHTATGYLVMAACIGSFVLACNVPPGSVRAPAAEGASNRRRRRAGEGGGAAAPGRNAGGGRHAGLYPHDGVVFVEGFCKTCQVAKPARSKHCRVCNVCVPRFDHHCAWLNQCVGEENYRIFLLFLIIHSSMLWYGTVLTYGILKSVVMKRKLLTARFYHKRSKTYVRGSYSVVLQYLMHHYGKLCGLLALSATMALVLTGFLSYHVYLLLKGTTTNESAKWGETGEGQPAAPASAPVDGDGGEGRGRGRGGGGGRGDVSDSDDDDADGGDIGVEGDGGVDGVGATAGAVDSSAAATGGTGMRRRGGRGRGEAAAEAEEAEAEAPAVPHPGPLPDNIYDNGMWANLMEVLFPRSLRKEGKGKALPHRDPFRLSYKPYWVPA</sequence>
<evidence type="ECO:0000256" key="2">
    <source>
        <dbReference type="ARBA" id="ARBA00022679"/>
    </source>
</evidence>
<keyword evidence="11" id="KW-1185">Reference proteome</keyword>
<feature type="region of interest" description="Disordered" evidence="8">
    <location>
        <begin position="330"/>
        <end position="442"/>
    </location>
</feature>
<dbReference type="OMA" id="WANLMEV"/>
<feature type="transmembrane region" description="Helical" evidence="7">
    <location>
        <begin position="81"/>
        <end position="99"/>
    </location>
</feature>
<keyword evidence="2 7" id="KW-0808">Transferase</keyword>
<feature type="compositionally biased region" description="Gly residues" evidence="8">
    <location>
        <begin position="379"/>
        <end position="391"/>
    </location>
</feature>
<dbReference type="PANTHER" id="PTHR22883">
    <property type="entry name" value="ZINC FINGER DHHC DOMAIN CONTAINING PROTEIN"/>
    <property type="match status" value="1"/>
</dbReference>
<feature type="transmembrane region" description="Helical" evidence="7">
    <location>
        <begin position="6"/>
        <end position="25"/>
    </location>
</feature>
<dbReference type="GO" id="GO:0019706">
    <property type="term" value="F:protein-cysteine S-palmitoyltransferase activity"/>
    <property type="evidence" value="ECO:0007669"/>
    <property type="project" value="UniProtKB-EC"/>
</dbReference>
<evidence type="ECO:0000256" key="7">
    <source>
        <dbReference type="RuleBase" id="RU079119"/>
    </source>
</evidence>
<dbReference type="GO" id="GO:0005783">
    <property type="term" value="C:endoplasmic reticulum"/>
    <property type="evidence" value="ECO:0007669"/>
    <property type="project" value="TreeGrafter"/>
</dbReference>
<accession>D8LSG7</accession>
<comment type="catalytic activity">
    <reaction evidence="7">
        <text>L-cysteinyl-[protein] + hexadecanoyl-CoA = S-hexadecanoyl-L-cysteinyl-[protein] + CoA</text>
        <dbReference type="Rhea" id="RHEA:36683"/>
        <dbReference type="Rhea" id="RHEA-COMP:10131"/>
        <dbReference type="Rhea" id="RHEA-COMP:11032"/>
        <dbReference type="ChEBI" id="CHEBI:29950"/>
        <dbReference type="ChEBI" id="CHEBI:57287"/>
        <dbReference type="ChEBI" id="CHEBI:57379"/>
        <dbReference type="ChEBI" id="CHEBI:74151"/>
        <dbReference type="EC" id="2.3.1.225"/>
    </reaction>
</comment>
<feature type="compositionally biased region" description="Gly residues" evidence="8">
    <location>
        <begin position="156"/>
        <end position="166"/>
    </location>
</feature>
<dbReference type="eggNOG" id="KOG1312">
    <property type="taxonomic scope" value="Eukaryota"/>
</dbReference>
<dbReference type="PANTHER" id="PTHR22883:SF445">
    <property type="entry name" value="PALMITOYLTRANSFERASE"/>
    <property type="match status" value="1"/>
</dbReference>
<dbReference type="InterPro" id="IPR001594">
    <property type="entry name" value="Palmitoyltrfase_DHHC"/>
</dbReference>
<reference evidence="10 11" key="1">
    <citation type="journal article" date="2010" name="Nature">
        <title>The Ectocarpus genome and the independent evolution of multicellularity in brown algae.</title>
        <authorList>
            <person name="Cock J.M."/>
            <person name="Sterck L."/>
            <person name="Rouze P."/>
            <person name="Scornet D."/>
            <person name="Allen A.E."/>
            <person name="Amoutzias G."/>
            <person name="Anthouard V."/>
            <person name="Artiguenave F."/>
            <person name="Aury J.M."/>
            <person name="Badger J.H."/>
            <person name="Beszteri B."/>
            <person name="Billiau K."/>
            <person name="Bonnet E."/>
            <person name="Bothwell J.H."/>
            <person name="Bowler C."/>
            <person name="Boyen C."/>
            <person name="Brownlee C."/>
            <person name="Carrano C.J."/>
            <person name="Charrier B."/>
            <person name="Cho G.Y."/>
            <person name="Coelho S.M."/>
            <person name="Collen J."/>
            <person name="Corre E."/>
            <person name="Da Silva C."/>
            <person name="Delage L."/>
            <person name="Delaroque N."/>
            <person name="Dittami S.M."/>
            <person name="Doulbeau S."/>
            <person name="Elias M."/>
            <person name="Farnham G."/>
            <person name="Gachon C.M."/>
            <person name="Gschloessl B."/>
            <person name="Heesch S."/>
            <person name="Jabbari K."/>
            <person name="Jubin C."/>
            <person name="Kawai H."/>
            <person name="Kimura K."/>
            <person name="Kloareg B."/>
            <person name="Kupper F.C."/>
            <person name="Lang D."/>
            <person name="Le Bail A."/>
            <person name="Leblanc C."/>
            <person name="Lerouge P."/>
            <person name="Lohr M."/>
            <person name="Lopez P.J."/>
            <person name="Martens C."/>
            <person name="Maumus F."/>
            <person name="Michel G."/>
            <person name="Miranda-Saavedra D."/>
            <person name="Morales J."/>
            <person name="Moreau H."/>
            <person name="Motomura T."/>
            <person name="Nagasato C."/>
            <person name="Napoli C.A."/>
            <person name="Nelson D.R."/>
            <person name="Nyvall-Collen P."/>
            <person name="Peters A.F."/>
            <person name="Pommier C."/>
            <person name="Potin P."/>
            <person name="Poulain J."/>
            <person name="Quesneville H."/>
            <person name="Read B."/>
            <person name="Rensing S.A."/>
            <person name="Ritter A."/>
            <person name="Rousvoal S."/>
            <person name="Samanta M."/>
            <person name="Samson G."/>
            <person name="Schroeder D.C."/>
            <person name="Segurens B."/>
            <person name="Strittmatter M."/>
            <person name="Tonon T."/>
            <person name="Tregear J.W."/>
            <person name="Valentin K."/>
            <person name="von Dassow P."/>
            <person name="Yamagishi T."/>
            <person name="Van de Peer Y."/>
            <person name="Wincker P."/>
        </authorList>
    </citation>
    <scope>NUCLEOTIDE SEQUENCE [LARGE SCALE GENOMIC DNA]</scope>
    <source>
        <strain evidence="11">Ec32 / CCAP1310/4</strain>
    </source>
</reference>
<protein>
    <recommendedName>
        <fullName evidence="7">Palmitoyltransferase</fullName>
        <ecNumber evidence="7">2.3.1.225</ecNumber>
    </recommendedName>
</protein>
<evidence type="ECO:0000256" key="4">
    <source>
        <dbReference type="ARBA" id="ARBA00022989"/>
    </source>
</evidence>
<organism evidence="10 11">
    <name type="scientific">Ectocarpus siliculosus</name>
    <name type="common">Brown alga</name>
    <name type="synonym">Conferva siliculosa</name>
    <dbReference type="NCBI Taxonomy" id="2880"/>
    <lineage>
        <taxon>Eukaryota</taxon>
        <taxon>Sar</taxon>
        <taxon>Stramenopiles</taxon>
        <taxon>Ochrophyta</taxon>
        <taxon>PX clade</taxon>
        <taxon>Phaeophyceae</taxon>
        <taxon>Ectocarpales</taxon>
        <taxon>Ectocarpaceae</taxon>
        <taxon>Ectocarpus</taxon>
    </lineage>
</organism>
<evidence type="ECO:0000256" key="3">
    <source>
        <dbReference type="ARBA" id="ARBA00022692"/>
    </source>
</evidence>
<dbReference type="GO" id="GO:0005794">
    <property type="term" value="C:Golgi apparatus"/>
    <property type="evidence" value="ECO:0007669"/>
    <property type="project" value="TreeGrafter"/>
</dbReference>
<dbReference type="Proteomes" id="UP000002630">
    <property type="component" value="Linkage Group LG11"/>
</dbReference>
<keyword evidence="4 7" id="KW-1133">Transmembrane helix</keyword>
<dbReference type="AlphaFoldDB" id="D8LSG7"/>
<feature type="compositionally biased region" description="Low complexity" evidence="8">
    <location>
        <begin position="392"/>
        <end position="406"/>
    </location>
</feature>
<dbReference type="EC" id="2.3.1.225" evidence="7"/>
<feature type="domain" description="Palmitoyltransferase DHHC" evidence="9">
    <location>
        <begin position="186"/>
        <end position="331"/>
    </location>
</feature>
<evidence type="ECO:0000256" key="8">
    <source>
        <dbReference type="SAM" id="MobiDB-lite"/>
    </source>
</evidence>
<proteinExistence type="inferred from homology"/>
<name>D8LSG7_ECTSI</name>
<evidence type="ECO:0000256" key="6">
    <source>
        <dbReference type="ARBA" id="ARBA00023315"/>
    </source>
</evidence>